<evidence type="ECO:0000313" key="1">
    <source>
        <dbReference type="EMBL" id="GAA0895991.1"/>
    </source>
</evidence>
<keyword evidence="2" id="KW-1185">Reference proteome</keyword>
<accession>A0ABP3YJQ5</accession>
<comment type="caution">
    <text evidence="1">The sequence shown here is derived from an EMBL/GenBank/DDBJ whole genome shotgun (WGS) entry which is preliminary data.</text>
</comment>
<sequence>MPTGVPHQPLPVDQTDVRYAHGPDSVIHRDVPTGITVECTWDERAGYPGTFRRFWVHLPAHHDRAEWAALHLRHDRRLGAFPDSISSGNALTP</sequence>
<organism evidence="1 2">
    <name type="scientific">Pseudonocardia zijingensis</name>
    <dbReference type="NCBI Taxonomy" id="153376"/>
    <lineage>
        <taxon>Bacteria</taxon>
        <taxon>Bacillati</taxon>
        <taxon>Actinomycetota</taxon>
        <taxon>Actinomycetes</taxon>
        <taxon>Pseudonocardiales</taxon>
        <taxon>Pseudonocardiaceae</taxon>
        <taxon>Pseudonocardia</taxon>
    </lineage>
</organism>
<dbReference type="RefSeq" id="WP_343944355.1">
    <property type="nucleotide sequence ID" value="NZ_BAAAHP010000164.1"/>
</dbReference>
<name>A0ABP3YJQ5_9PSEU</name>
<evidence type="ECO:0000313" key="2">
    <source>
        <dbReference type="Proteomes" id="UP001499967"/>
    </source>
</evidence>
<reference evidence="2" key="1">
    <citation type="journal article" date="2019" name="Int. J. Syst. Evol. Microbiol.">
        <title>The Global Catalogue of Microorganisms (GCM) 10K type strain sequencing project: providing services to taxonomists for standard genome sequencing and annotation.</title>
        <authorList>
            <consortium name="The Broad Institute Genomics Platform"/>
            <consortium name="The Broad Institute Genome Sequencing Center for Infectious Disease"/>
            <person name="Wu L."/>
            <person name="Ma J."/>
        </authorList>
    </citation>
    <scope>NUCLEOTIDE SEQUENCE [LARGE SCALE GENOMIC DNA]</scope>
    <source>
        <strain evidence="2">JCM 11117</strain>
    </source>
</reference>
<protein>
    <submittedName>
        <fullName evidence="1">Uncharacterized protein</fullName>
    </submittedName>
</protein>
<gene>
    <name evidence="1" type="ORF">GCM10009559_53530</name>
</gene>
<dbReference type="EMBL" id="BAAAHP010000164">
    <property type="protein sequence ID" value="GAA0895991.1"/>
    <property type="molecule type" value="Genomic_DNA"/>
</dbReference>
<dbReference type="Proteomes" id="UP001499967">
    <property type="component" value="Unassembled WGS sequence"/>
</dbReference>
<proteinExistence type="predicted"/>